<name>A0A941DAG0_9MICO</name>
<evidence type="ECO:0000313" key="1">
    <source>
        <dbReference type="EMBL" id="MBR7744511.1"/>
    </source>
</evidence>
<keyword evidence="2" id="KW-1185">Reference proteome</keyword>
<proteinExistence type="predicted"/>
<dbReference type="Proteomes" id="UP000677016">
    <property type="component" value="Unassembled WGS sequence"/>
</dbReference>
<protein>
    <submittedName>
        <fullName evidence="1">Uncharacterized protein</fullName>
    </submittedName>
</protein>
<comment type="caution">
    <text evidence="1">The sequence shown here is derived from an EMBL/GenBank/DDBJ whole genome shotgun (WGS) entry which is preliminary data.</text>
</comment>
<gene>
    <name evidence="1" type="ORF">KC207_14540</name>
</gene>
<dbReference type="AlphaFoldDB" id="A0A941DAG0"/>
<sequence length="98" mass="10598">MWLFRLLVIIAVVVAVWYVVRAVRAGGGIGAITGTSDLSFTPVEELPRPERLLLDDKLEQGDVGAAMKHYRAATGATQAQAKAAVDTYRWKIGEGGEQ</sequence>
<evidence type="ECO:0000313" key="2">
    <source>
        <dbReference type="Proteomes" id="UP000677016"/>
    </source>
</evidence>
<dbReference type="EMBL" id="JAGSNF010000021">
    <property type="protein sequence ID" value="MBR7744511.1"/>
    <property type="molecule type" value="Genomic_DNA"/>
</dbReference>
<organism evidence="1 2">
    <name type="scientific">Phycicoccus avicenniae</name>
    <dbReference type="NCBI Taxonomy" id="2828860"/>
    <lineage>
        <taxon>Bacteria</taxon>
        <taxon>Bacillati</taxon>
        <taxon>Actinomycetota</taxon>
        <taxon>Actinomycetes</taxon>
        <taxon>Micrococcales</taxon>
        <taxon>Intrasporangiaceae</taxon>
        <taxon>Phycicoccus</taxon>
    </lineage>
</organism>
<accession>A0A941DAG0</accession>
<reference evidence="1" key="1">
    <citation type="submission" date="2021-04" db="EMBL/GenBank/DDBJ databases">
        <title>Phycicoccus avicenniae sp. nov., a novel endophytic actinomycetes isolated from branch of Avicennia mariana.</title>
        <authorList>
            <person name="Tuo L."/>
        </authorList>
    </citation>
    <scope>NUCLEOTIDE SEQUENCE</scope>
    <source>
        <strain evidence="1">BSK3Z-2</strain>
    </source>
</reference>
<dbReference type="RefSeq" id="WP_211604039.1">
    <property type="nucleotide sequence ID" value="NZ_JAGSNF010000021.1"/>
</dbReference>